<evidence type="ECO:0000256" key="3">
    <source>
        <dbReference type="ARBA" id="ARBA00022426"/>
    </source>
</evidence>
<feature type="transmembrane region" description="Helical" evidence="13">
    <location>
        <begin position="299"/>
        <end position="320"/>
    </location>
</feature>
<evidence type="ECO:0000256" key="13">
    <source>
        <dbReference type="RuleBase" id="RU362101"/>
    </source>
</evidence>
<comment type="subcellular location">
    <subcellularLocation>
        <location evidence="2 13">Cell membrane</location>
        <topology evidence="2 13">Multi-pass membrane protein</topology>
    </subcellularLocation>
</comment>
<evidence type="ECO:0000256" key="2">
    <source>
        <dbReference type="ARBA" id="ARBA00004651"/>
    </source>
</evidence>
<keyword evidence="10" id="KW-0921">Nickel transport</keyword>
<dbReference type="GO" id="GO:0005886">
    <property type="term" value="C:plasma membrane"/>
    <property type="evidence" value="ECO:0007669"/>
    <property type="project" value="UniProtKB-SubCell"/>
</dbReference>
<evidence type="ECO:0000256" key="9">
    <source>
        <dbReference type="ARBA" id="ARBA00023065"/>
    </source>
</evidence>
<dbReference type="GO" id="GO:0046583">
    <property type="term" value="F:monoatomic cation efflux transmembrane transporter activity"/>
    <property type="evidence" value="ECO:0007669"/>
    <property type="project" value="TreeGrafter"/>
</dbReference>
<evidence type="ECO:0000256" key="4">
    <source>
        <dbReference type="ARBA" id="ARBA00022448"/>
    </source>
</evidence>
<evidence type="ECO:0000256" key="5">
    <source>
        <dbReference type="ARBA" id="ARBA00022475"/>
    </source>
</evidence>
<name>A0A4R2N1L7_9PAST</name>
<comment type="similarity">
    <text evidence="13">Belongs to the NiCoT transporter (TC 2.A.52) family.</text>
</comment>
<dbReference type="EMBL" id="SLXI01000002">
    <property type="protein sequence ID" value="TCP13426.1"/>
    <property type="molecule type" value="Genomic_DNA"/>
</dbReference>
<accession>A0A4R2N1L7</accession>
<dbReference type="RefSeq" id="WP_132022977.1">
    <property type="nucleotide sequence ID" value="NZ_CP016605.1"/>
</dbReference>
<dbReference type="Proteomes" id="UP000294841">
    <property type="component" value="Unassembled WGS sequence"/>
</dbReference>
<gene>
    <name evidence="14" type="ORF">EV697_102309</name>
</gene>
<dbReference type="GO" id="GO:0010045">
    <property type="term" value="P:response to nickel cation"/>
    <property type="evidence" value="ECO:0007669"/>
    <property type="project" value="TreeGrafter"/>
</dbReference>
<dbReference type="GO" id="GO:0006824">
    <property type="term" value="P:cobalt ion transport"/>
    <property type="evidence" value="ECO:0007669"/>
    <property type="project" value="UniProtKB-KW"/>
</dbReference>
<sequence>MRINIKYLLLLVLLLLGIIYLFPYLFSQLIDWQREFNQLISSYLHQIKENSWKFGSLLIFISFAYGILHALGPGHGKFVIASYLSTHHSRVKTSMRLTFLSSLMQALVAIIATSIVVVGLQLSSRYFQLSQLWLERTAYSLVLIMALLWIYQGIKAGFNHYKSQKQSFKIHSIAPISVNSLSIQKSAVINNQKNHIHTESCGCGHQHLPNAQQLENISSFKSQFLVILSIGMRPCSGAIFILFLSYMLDLYWWGIWATLAMGVGTSITLSGFALMVLYARRSAEKLGAFYFSHNRKQQVSYVLKFVAGSILLFFAIAFLYSTTLPVTGGAILFAR</sequence>
<keyword evidence="6" id="KW-0533">Nickel</keyword>
<feature type="transmembrane region" description="Helical" evidence="13">
    <location>
        <begin position="97"/>
        <end position="118"/>
    </location>
</feature>
<feature type="transmembrane region" description="Helical" evidence="13">
    <location>
        <begin position="54"/>
        <end position="76"/>
    </location>
</feature>
<evidence type="ECO:0000256" key="1">
    <source>
        <dbReference type="ARBA" id="ARBA00002510"/>
    </source>
</evidence>
<evidence type="ECO:0000256" key="10">
    <source>
        <dbReference type="ARBA" id="ARBA00023112"/>
    </source>
</evidence>
<keyword evidence="11 13" id="KW-0472">Membrane</keyword>
<dbReference type="Pfam" id="PF03824">
    <property type="entry name" value="NicO"/>
    <property type="match status" value="1"/>
</dbReference>
<keyword evidence="4 13" id="KW-0813">Transport</keyword>
<dbReference type="GO" id="GO:0032025">
    <property type="term" value="P:response to cobalt ion"/>
    <property type="evidence" value="ECO:0007669"/>
    <property type="project" value="TreeGrafter"/>
</dbReference>
<evidence type="ECO:0000256" key="11">
    <source>
        <dbReference type="ARBA" id="ARBA00023136"/>
    </source>
</evidence>
<proteinExistence type="inferred from homology"/>
<dbReference type="GO" id="GO:0015099">
    <property type="term" value="F:nickel cation transmembrane transporter activity"/>
    <property type="evidence" value="ECO:0007669"/>
    <property type="project" value="UniProtKB-UniRule"/>
</dbReference>
<evidence type="ECO:0000256" key="8">
    <source>
        <dbReference type="ARBA" id="ARBA00022989"/>
    </source>
</evidence>
<feature type="transmembrane region" description="Helical" evidence="13">
    <location>
        <begin position="7"/>
        <end position="26"/>
    </location>
</feature>
<comment type="function">
    <text evidence="1">Efflux system for nickel and cobalt.</text>
</comment>
<dbReference type="InterPro" id="IPR011541">
    <property type="entry name" value="Ni/Co_transpt_high_affinity"/>
</dbReference>
<keyword evidence="3" id="KW-0171">Cobalt transport</keyword>
<protein>
    <recommendedName>
        <fullName evidence="13">Nickel/cobalt efflux system</fullName>
    </recommendedName>
</protein>
<keyword evidence="8 13" id="KW-1133">Transmembrane helix</keyword>
<evidence type="ECO:0000256" key="7">
    <source>
        <dbReference type="ARBA" id="ARBA00022692"/>
    </source>
</evidence>
<evidence type="ECO:0000313" key="15">
    <source>
        <dbReference type="Proteomes" id="UP000294841"/>
    </source>
</evidence>
<feature type="transmembrane region" description="Helical" evidence="13">
    <location>
        <begin position="224"/>
        <end position="247"/>
    </location>
</feature>
<feature type="transmembrane region" description="Helical" evidence="13">
    <location>
        <begin position="138"/>
        <end position="158"/>
    </location>
</feature>
<organism evidence="14 15">
    <name type="scientific">Bisgaardia hudsonensis</name>
    <dbReference type="NCBI Taxonomy" id="109472"/>
    <lineage>
        <taxon>Bacteria</taxon>
        <taxon>Pseudomonadati</taxon>
        <taxon>Pseudomonadota</taxon>
        <taxon>Gammaproteobacteria</taxon>
        <taxon>Pasteurellales</taxon>
        <taxon>Pasteurellaceae</taxon>
        <taxon>Bisgaardia</taxon>
    </lineage>
</organism>
<comment type="caution">
    <text evidence="14">The sequence shown here is derived from an EMBL/GenBank/DDBJ whole genome shotgun (WGS) entry which is preliminary data.</text>
</comment>
<dbReference type="PANTHER" id="PTHR40659">
    <property type="entry name" value="NICKEL/COBALT EFFLUX SYSTEM RCNA"/>
    <property type="match status" value="1"/>
</dbReference>
<keyword evidence="5" id="KW-1003">Cell membrane</keyword>
<evidence type="ECO:0000256" key="12">
    <source>
        <dbReference type="ARBA" id="ARBA00023285"/>
    </source>
</evidence>
<keyword evidence="7 13" id="KW-0812">Transmembrane</keyword>
<dbReference type="AlphaFoldDB" id="A0A4R2N1L7"/>
<dbReference type="OrthoDB" id="9812956at2"/>
<keyword evidence="15" id="KW-1185">Reference proteome</keyword>
<feature type="transmembrane region" description="Helical" evidence="13">
    <location>
        <begin position="253"/>
        <end position="278"/>
    </location>
</feature>
<dbReference type="PANTHER" id="PTHR40659:SF1">
    <property type="entry name" value="NICKEL_COBALT EFFLUX SYSTEM RCNA"/>
    <property type="match status" value="1"/>
</dbReference>
<reference evidence="14 15" key="1">
    <citation type="submission" date="2019-03" db="EMBL/GenBank/DDBJ databases">
        <title>Genomic Encyclopedia of Type Strains, Phase IV (KMG-IV): sequencing the most valuable type-strain genomes for metagenomic binning, comparative biology and taxonomic classification.</title>
        <authorList>
            <person name="Goeker M."/>
        </authorList>
    </citation>
    <scope>NUCLEOTIDE SEQUENCE [LARGE SCALE GENOMIC DNA]</scope>
    <source>
        <strain evidence="14 15">DSM 28231</strain>
    </source>
</reference>
<evidence type="ECO:0000256" key="6">
    <source>
        <dbReference type="ARBA" id="ARBA00022596"/>
    </source>
</evidence>
<dbReference type="InterPro" id="IPR051224">
    <property type="entry name" value="NiCoT_RcnA"/>
</dbReference>
<keyword evidence="9" id="KW-0406">Ion transport</keyword>
<keyword evidence="12" id="KW-0170">Cobalt</keyword>
<evidence type="ECO:0000313" key="14">
    <source>
        <dbReference type="EMBL" id="TCP13426.1"/>
    </source>
</evidence>